<feature type="coiled-coil region" evidence="4">
    <location>
        <begin position="595"/>
        <end position="688"/>
    </location>
</feature>
<gene>
    <name evidence="8" type="ORF">B0I71DRAFT_135023</name>
    <name evidence="7" type="ORF">YALI1_A09467g</name>
</gene>
<dbReference type="VEuPathDB" id="FungiDB:YALI0_A09702g"/>
<dbReference type="KEGG" id="yli:2905795"/>
<protein>
    <submittedName>
        <fullName evidence="8">TATA element modulatory factor 1 TATA binding-domain-containing protein</fullName>
    </submittedName>
</protein>
<keyword evidence="3 4" id="KW-0175">Coiled coil</keyword>
<dbReference type="Pfam" id="PF12325">
    <property type="entry name" value="TMF_TATA_bd"/>
    <property type="match status" value="1"/>
</dbReference>
<dbReference type="EMBL" id="KZ859055">
    <property type="protein sequence ID" value="RDW23983.1"/>
    <property type="molecule type" value="Genomic_DNA"/>
</dbReference>
<dbReference type="PANTHER" id="PTHR46515:SF1">
    <property type="entry name" value="TATA ELEMENT MODULATORY FACTOR"/>
    <property type="match status" value="1"/>
</dbReference>
<dbReference type="InterPro" id="IPR022091">
    <property type="entry name" value="TMF_TATA-bd"/>
</dbReference>
<dbReference type="Proteomes" id="UP000182444">
    <property type="component" value="Chromosome 1A"/>
</dbReference>
<dbReference type="OrthoDB" id="74178at2759"/>
<dbReference type="Pfam" id="PF12329">
    <property type="entry name" value="TMF_DNA_bd"/>
    <property type="match status" value="1"/>
</dbReference>
<comment type="subcellular location">
    <subcellularLocation>
        <location evidence="1">Golgi apparatus</location>
    </subcellularLocation>
</comment>
<evidence type="ECO:0000313" key="10">
    <source>
        <dbReference type="Proteomes" id="UP000256601"/>
    </source>
</evidence>
<evidence type="ECO:0000256" key="4">
    <source>
        <dbReference type="SAM" id="Coils"/>
    </source>
</evidence>
<dbReference type="GO" id="GO:0005783">
    <property type="term" value="C:endoplasmic reticulum"/>
    <property type="evidence" value="ECO:0007669"/>
    <property type="project" value="TreeGrafter"/>
</dbReference>
<feature type="region of interest" description="Disordered" evidence="5">
    <location>
        <begin position="287"/>
        <end position="322"/>
    </location>
</feature>
<accession>A0A1H6PW29</accession>
<feature type="domain" description="TATA element modulatory factor 1 TATA binding" evidence="6">
    <location>
        <begin position="584"/>
        <end position="696"/>
    </location>
</feature>
<evidence type="ECO:0000256" key="1">
    <source>
        <dbReference type="ARBA" id="ARBA00004555"/>
    </source>
</evidence>
<evidence type="ECO:0000256" key="3">
    <source>
        <dbReference type="ARBA" id="ARBA00023054"/>
    </source>
</evidence>
<feature type="compositionally biased region" description="Low complexity" evidence="5">
    <location>
        <begin position="25"/>
        <end position="45"/>
    </location>
</feature>
<dbReference type="GeneID" id="2905795"/>
<dbReference type="VEuPathDB" id="FungiDB:YALI1_A09467g"/>
<dbReference type="AlphaFoldDB" id="A0A1H6PW29"/>
<feature type="compositionally biased region" description="Basic and acidic residues" evidence="5">
    <location>
        <begin position="77"/>
        <end position="104"/>
    </location>
</feature>
<evidence type="ECO:0000256" key="2">
    <source>
        <dbReference type="ARBA" id="ARBA00023034"/>
    </source>
</evidence>
<dbReference type="EMBL" id="CP017553">
    <property type="protein sequence ID" value="AOW00453.1"/>
    <property type="molecule type" value="Genomic_DNA"/>
</dbReference>
<dbReference type="RefSeq" id="XP_499915.1">
    <property type="nucleotide sequence ID" value="XM_499915.1"/>
</dbReference>
<evidence type="ECO:0000313" key="7">
    <source>
        <dbReference type="EMBL" id="AOW00453.1"/>
    </source>
</evidence>
<feature type="region of interest" description="Disordered" evidence="5">
    <location>
        <begin position="21"/>
        <end position="128"/>
    </location>
</feature>
<dbReference type="InterPro" id="IPR022092">
    <property type="entry name" value="TMF_DNA-bd"/>
</dbReference>
<keyword evidence="2" id="KW-0333">Golgi apparatus</keyword>
<reference evidence="7 9" key="1">
    <citation type="journal article" date="2016" name="PLoS ONE">
        <title>Sequence Assembly of Yarrowia lipolytica Strain W29/CLIB89 Shows Transposable Element Diversity.</title>
        <authorList>
            <person name="Magnan C."/>
            <person name="Yu J."/>
            <person name="Chang I."/>
            <person name="Jahn E."/>
            <person name="Kanomata Y."/>
            <person name="Wu J."/>
            <person name="Zeller M."/>
            <person name="Oakes M."/>
            <person name="Baldi P."/>
            <person name="Sandmeyer S."/>
        </authorList>
    </citation>
    <scope>NUCLEOTIDE SEQUENCE [LARGE SCALE GENOMIC DNA]</scope>
    <source>
        <strain evidence="7">CLIB89</strain>
        <strain evidence="9">CLIB89(W29)</strain>
    </source>
</reference>
<dbReference type="GO" id="GO:0005794">
    <property type="term" value="C:Golgi apparatus"/>
    <property type="evidence" value="ECO:0007669"/>
    <property type="project" value="UniProtKB-SubCell"/>
</dbReference>
<organism evidence="7 9">
    <name type="scientific">Yarrowia lipolytica</name>
    <name type="common">Candida lipolytica</name>
    <dbReference type="NCBI Taxonomy" id="4952"/>
    <lineage>
        <taxon>Eukaryota</taxon>
        <taxon>Fungi</taxon>
        <taxon>Dikarya</taxon>
        <taxon>Ascomycota</taxon>
        <taxon>Saccharomycotina</taxon>
        <taxon>Dipodascomycetes</taxon>
        <taxon>Dipodascales</taxon>
        <taxon>Dipodascales incertae sedis</taxon>
        <taxon>Yarrowia</taxon>
    </lineage>
</organism>
<feature type="compositionally biased region" description="Basic and acidic residues" evidence="5">
    <location>
        <begin position="300"/>
        <end position="314"/>
    </location>
</feature>
<sequence>MSTEWTSYLKKAVATAESRFDQLLEETSQGSQSSQLQSPQPSSTPDLTKDVKATPSPRLSMQERLRGAVSASPRSSGELERETDSDSVSIKDDAKGAEDVDKLDTPPTDSNTSMPPESRGAKELVSESVSVVDSDLLSKIQTENATMAEQLDSLQNKVVLLAGLEAERTKNSPASAKKLAEKDKQIALLIEEGTNLSKKELTYMNTIKKLRVKVKQGETLQEGFDKIKARQDKELGTVKEKLRSKESELMSLKEEVKILKKNVSQSGKLDNPELRVELEDLKKSRDALKKENSELSNDLEEVKKSRDTLQRSRETLQASHTTLQETHDQLKNTLNTSSLSSQTLIADLKLEISRLETRVEHYRGLNEEATARNSDENTAKLLNQIENLNSQHSHSQDNWRSVELSLQGKISKLEEEVEECKSREAALMKKNKALQNDLRAEREEIANLQDELGAVNEQIFKSKRQVETLREELKECLANEKDDIPVSEPVSVPSIAKSQHAEEMEKLTLKIAALEEQLEERNMRLAARDEADMAVTSPLEAESPFGGVPTSPSDTFDRSFSYDRSFGSFERLQDVDQLTELDSRRSGTGPSIQVIGRMSSQVRKLTSEVSNLKEELVRVVGEKDEASREVVRLMTENDDLLESKIKLDAVEGRLDAMEKRESQALGMLGEKEEKINELRADIADMKELYSRQISDLVDQLVEAKK</sequence>
<dbReference type="InterPro" id="IPR052602">
    <property type="entry name" value="Growth_transcription_reg"/>
</dbReference>
<proteinExistence type="predicted"/>
<evidence type="ECO:0000313" key="9">
    <source>
        <dbReference type="Proteomes" id="UP000182444"/>
    </source>
</evidence>
<dbReference type="eggNOG" id="KOG4673">
    <property type="taxonomic scope" value="Eukaryota"/>
</dbReference>
<evidence type="ECO:0000256" key="5">
    <source>
        <dbReference type="SAM" id="MobiDB-lite"/>
    </source>
</evidence>
<dbReference type="Proteomes" id="UP000256601">
    <property type="component" value="Unassembled WGS sequence"/>
</dbReference>
<reference evidence="8 10" key="2">
    <citation type="submission" date="2018-07" db="EMBL/GenBank/DDBJ databases">
        <title>Draft Genome Assemblies for Five Robust Yarrowia lipolytica Strains Exhibiting High Lipid Production and Pentose Sugar Utilization and Sugar Alcohol Secretion from Undetoxified Lignocellulosic Biomass Hydrolysates.</title>
        <authorList>
            <consortium name="DOE Joint Genome Institute"/>
            <person name="Walker C."/>
            <person name="Ryu S."/>
            <person name="Na H."/>
            <person name="Zane M."/>
            <person name="LaButti K."/>
            <person name="Lipzen A."/>
            <person name="Haridas S."/>
            <person name="Barry K."/>
            <person name="Grigoriev I.V."/>
            <person name="Quarterman J."/>
            <person name="Slininger P."/>
            <person name="Dien B."/>
            <person name="Trinh C.T."/>
        </authorList>
    </citation>
    <scope>NUCLEOTIDE SEQUENCE [LARGE SCALE GENOMIC DNA]</scope>
    <source>
        <strain evidence="8 10">YB392</strain>
    </source>
</reference>
<dbReference type="PANTHER" id="PTHR46515">
    <property type="entry name" value="TATA ELEMENT MODULATORY FACTOR TMF1"/>
    <property type="match status" value="1"/>
</dbReference>
<dbReference type="OMA" id="EEMHGYI"/>
<evidence type="ECO:0000313" key="8">
    <source>
        <dbReference type="EMBL" id="RDW23983.1"/>
    </source>
</evidence>
<name>A0A1H6PW29_YARLL</name>
<evidence type="ECO:0000259" key="6">
    <source>
        <dbReference type="Pfam" id="PF12325"/>
    </source>
</evidence>